<name>A0A6J4TCB5_9BACT</name>
<protein>
    <submittedName>
        <fullName evidence="1">Uncharacterized protein</fullName>
    </submittedName>
</protein>
<sequence length="51" mass="5863">MSPTTDETGYTQPTLKQLINARGNEWLSFTSVIGWIIKRSGEVLFKVEKYK</sequence>
<evidence type="ECO:0000313" key="1">
    <source>
        <dbReference type="EMBL" id="CAA9518979.1"/>
    </source>
</evidence>
<dbReference type="AlphaFoldDB" id="A0A6J4TCB5"/>
<organism evidence="1">
    <name type="scientific">uncultured Segetibacter sp</name>
    <dbReference type="NCBI Taxonomy" id="481133"/>
    <lineage>
        <taxon>Bacteria</taxon>
        <taxon>Pseudomonadati</taxon>
        <taxon>Bacteroidota</taxon>
        <taxon>Chitinophagia</taxon>
        <taxon>Chitinophagales</taxon>
        <taxon>Chitinophagaceae</taxon>
        <taxon>Segetibacter</taxon>
        <taxon>environmental samples</taxon>
    </lineage>
</organism>
<reference evidence="1" key="1">
    <citation type="submission" date="2020-02" db="EMBL/GenBank/DDBJ databases">
        <authorList>
            <person name="Meier V. D."/>
        </authorList>
    </citation>
    <scope>NUCLEOTIDE SEQUENCE</scope>
    <source>
        <strain evidence="1">AVDCRST_MAG96</strain>
    </source>
</reference>
<proteinExistence type="predicted"/>
<gene>
    <name evidence="1" type="ORF">AVDCRST_MAG96-2829</name>
</gene>
<dbReference type="EMBL" id="CADCVN010001110">
    <property type="protein sequence ID" value="CAA9518979.1"/>
    <property type="molecule type" value="Genomic_DNA"/>
</dbReference>
<accession>A0A6J4TCB5</accession>